<feature type="compositionally biased region" description="Polar residues" evidence="1">
    <location>
        <begin position="16"/>
        <end position="40"/>
    </location>
</feature>
<keyword evidence="3" id="KW-1185">Reference proteome</keyword>
<evidence type="ECO:0000256" key="1">
    <source>
        <dbReference type="SAM" id="MobiDB-lite"/>
    </source>
</evidence>
<evidence type="ECO:0000313" key="3">
    <source>
        <dbReference type="Proteomes" id="UP000784294"/>
    </source>
</evidence>
<comment type="caution">
    <text evidence="2">The sequence shown here is derived from an EMBL/GenBank/DDBJ whole genome shotgun (WGS) entry which is preliminary data.</text>
</comment>
<feature type="region of interest" description="Disordered" evidence="1">
    <location>
        <begin position="16"/>
        <end position="53"/>
    </location>
</feature>
<protein>
    <submittedName>
        <fullName evidence="2">Uncharacterized protein</fullName>
    </submittedName>
</protein>
<feature type="non-terminal residue" evidence="2">
    <location>
        <position position="116"/>
    </location>
</feature>
<accession>A0A3S5BEV6</accession>
<dbReference type="Proteomes" id="UP000784294">
    <property type="component" value="Unassembled WGS sequence"/>
</dbReference>
<proteinExistence type="predicted"/>
<evidence type="ECO:0000313" key="2">
    <source>
        <dbReference type="EMBL" id="VEL42715.1"/>
    </source>
</evidence>
<name>A0A3S5BEV6_9PLAT</name>
<reference evidence="2" key="1">
    <citation type="submission" date="2018-11" db="EMBL/GenBank/DDBJ databases">
        <authorList>
            <consortium name="Pathogen Informatics"/>
        </authorList>
    </citation>
    <scope>NUCLEOTIDE SEQUENCE</scope>
</reference>
<sequence>MDKEKFPTLDVAPLGTVSSASFNTSPATMSTGQTNALSNTSREKCTQTCKIRPPTSHDSAINKALFASQTPVSSSMTYQAGGSRFSPISASAACTQPPDHENWLSSALTQNPRYFT</sequence>
<dbReference type="EMBL" id="CAAALY010276084">
    <property type="protein sequence ID" value="VEL42715.1"/>
    <property type="molecule type" value="Genomic_DNA"/>
</dbReference>
<dbReference type="AlphaFoldDB" id="A0A3S5BEV6"/>
<gene>
    <name evidence="2" type="ORF">PXEA_LOCUS36155</name>
</gene>
<organism evidence="2 3">
    <name type="scientific">Protopolystoma xenopodis</name>
    <dbReference type="NCBI Taxonomy" id="117903"/>
    <lineage>
        <taxon>Eukaryota</taxon>
        <taxon>Metazoa</taxon>
        <taxon>Spiralia</taxon>
        <taxon>Lophotrochozoa</taxon>
        <taxon>Platyhelminthes</taxon>
        <taxon>Monogenea</taxon>
        <taxon>Polyopisthocotylea</taxon>
        <taxon>Polystomatidea</taxon>
        <taxon>Polystomatidae</taxon>
        <taxon>Protopolystoma</taxon>
    </lineage>
</organism>